<dbReference type="Pfam" id="PF17881">
    <property type="entry name" value="TseB"/>
    <property type="match status" value="1"/>
</dbReference>
<dbReference type="InterPro" id="IPR041401">
    <property type="entry name" value="TseB-like_dom"/>
</dbReference>
<dbReference type="SUPFAM" id="SSF54403">
    <property type="entry name" value="Cystatin/monellin"/>
    <property type="match status" value="2"/>
</dbReference>
<sequence>MDQKREGFENSRQIALNETELIDITAVERYNGNEVFHIVSGTEETGEKGYAFISTDKKQLETYLQSEALVESAKLKKSWQESCRSCEWLDIKLGLEEKRAIWEMTYIDEQGRYVLAHYDAKSGERYQQFAFKRF</sequence>
<dbReference type="Proteomes" id="UP000619534">
    <property type="component" value="Unassembled WGS sequence"/>
</dbReference>
<gene>
    <name evidence="2" type="ORF">GCM10007216_17810</name>
</gene>
<dbReference type="InterPro" id="IPR046350">
    <property type="entry name" value="Cystatin_sf"/>
</dbReference>
<dbReference type="EMBL" id="BMCJ01000003">
    <property type="protein sequence ID" value="GGC87518.1"/>
    <property type="molecule type" value="Genomic_DNA"/>
</dbReference>
<evidence type="ECO:0000313" key="2">
    <source>
        <dbReference type="EMBL" id="GGC87518.1"/>
    </source>
</evidence>
<organism evidence="2 3">
    <name type="scientific">Thalassobacillus devorans</name>
    <dbReference type="NCBI Taxonomy" id="279813"/>
    <lineage>
        <taxon>Bacteria</taxon>
        <taxon>Bacillati</taxon>
        <taxon>Bacillota</taxon>
        <taxon>Bacilli</taxon>
        <taxon>Bacillales</taxon>
        <taxon>Bacillaceae</taxon>
        <taxon>Thalassobacillus</taxon>
    </lineage>
</organism>
<keyword evidence="3" id="KW-1185">Reference proteome</keyword>
<proteinExistence type="predicted"/>
<feature type="domain" description="Cell wall elongation regulator TseB-like" evidence="1">
    <location>
        <begin position="12"/>
        <end position="53"/>
    </location>
</feature>
<comment type="caution">
    <text evidence="2">The sequence shown here is derived from an EMBL/GenBank/DDBJ whole genome shotgun (WGS) entry which is preliminary data.</text>
</comment>
<evidence type="ECO:0000313" key="3">
    <source>
        <dbReference type="Proteomes" id="UP000619534"/>
    </source>
</evidence>
<accession>A0ABQ1P634</accession>
<evidence type="ECO:0000259" key="1">
    <source>
        <dbReference type="Pfam" id="PF17881"/>
    </source>
</evidence>
<reference evidence="3" key="1">
    <citation type="journal article" date="2019" name="Int. J. Syst. Evol. Microbiol.">
        <title>The Global Catalogue of Microorganisms (GCM) 10K type strain sequencing project: providing services to taxonomists for standard genome sequencing and annotation.</title>
        <authorList>
            <consortium name="The Broad Institute Genomics Platform"/>
            <consortium name="The Broad Institute Genome Sequencing Center for Infectious Disease"/>
            <person name="Wu L."/>
            <person name="Ma J."/>
        </authorList>
    </citation>
    <scope>NUCLEOTIDE SEQUENCE [LARGE SCALE GENOMIC DNA]</scope>
    <source>
        <strain evidence="3">CCM 7282</strain>
    </source>
</reference>
<name>A0ABQ1P634_9BACI</name>
<protein>
    <recommendedName>
        <fullName evidence="1">Cell wall elongation regulator TseB-like domain-containing protein</fullName>
    </recommendedName>
</protein>
<dbReference type="Gene3D" id="3.10.450.40">
    <property type="match status" value="2"/>
</dbReference>